<protein>
    <recommendedName>
        <fullName evidence="3">HMA domain-containing protein</fullName>
    </recommendedName>
</protein>
<reference evidence="4 5" key="1">
    <citation type="journal article" date="2021" name="Nat. Commun.">
        <title>Incipient diploidization of the medicinal plant Perilla within 10,000 years.</title>
        <authorList>
            <person name="Zhang Y."/>
            <person name="Shen Q."/>
            <person name="Leng L."/>
            <person name="Zhang D."/>
            <person name="Chen S."/>
            <person name="Shi Y."/>
            <person name="Ning Z."/>
            <person name="Chen S."/>
        </authorList>
    </citation>
    <scope>NUCLEOTIDE SEQUENCE [LARGE SCALE GENOMIC DNA]</scope>
    <source>
        <strain evidence="5">cv. PC099</strain>
    </source>
</reference>
<dbReference type="Gene3D" id="3.30.70.100">
    <property type="match status" value="1"/>
</dbReference>
<proteinExistence type="predicted"/>
<evidence type="ECO:0000259" key="3">
    <source>
        <dbReference type="PROSITE" id="PS50846"/>
    </source>
</evidence>
<comment type="caution">
    <text evidence="4">The sequence shown here is derived from an EMBL/GenBank/DDBJ whole genome shotgun (WGS) entry which is preliminary data.</text>
</comment>
<evidence type="ECO:0000313" key="4">
    <source>
        <dbReference type="EMBL" id="KAH6756250.1"/>
    </source>
</evidence>
<feature type="domain" description="HMA" evidence="3">
    <location>
        <begin position="17"/>
        <end position="80"/>
    </location>
</feature>
<keyword evidence="2" id="KW-0479">Metal-binding</keyword>
<organism evidence="4 5">
    <name type="scientific">Perilla frutescens var. hirtella</name>
    <name type="common">Perilla citriodora</name>
    <name type="synonym">Perilla setoyensis</name>
    <dbReference type="NCBI Taxonomy" id="608512"/>
    <lineage>
        <taxon>Eukaryota</taxon>
        <taxon>Viridiplantae</taxon>
        <taxon>Streptophyta</taxon>
        <taxon>Embryophyta</taxon>
        <taxon>Tracheophyta</taxon>
        <taxon>Spermatophyta</taxon>
        <taxon>Magnoliopsida</taxon>
        <taxon>eudicotyledons</taxon>
        <taxon>Gunneridae</taxon>
        <taxon>Pentapetalae</taxon>
        <taxon>asterids</taxon>
        <taxon>lamiids</taxon>
        <taxon>Lamiales</taxon>
        <taxon>Lamiaceae</taxon>
        <taxon>Nepetoideae</taxon>
        <taxon>Elsholtzieae</taxon>
        <taxon>Perilla</taxon>
    </lineage>
</organism>
<gene>
    <name evidence="4" type="ORF">C2S53_003670</name>
</gene>
<sequence length="152" mass="17338">MGEQLQIVNVAGKNVEAQYVEMMVPLYSFGCERKIKNALASLKGIYSVNVDFHQQKVTVWGICDKSDVLAIVKTKRRGARFWESKDDILFQESHSSSAPSSPQRHCSLPVKNSSRYLAMIKRQSLNLSLSMIKNQPLNWKVLKKVFRRSSSF</sequence>
<dbReference type="AlphaFoldDB" id="A0AAD4IPA6"/>
<evidence type="ECO:0000256" key="2">
    <source>
        <dbReference type="ARBA" id="ARBA00022723"/>
    </source>
</evidence>
<dbReference type="PANTHER" id="PTHR22814">
    <property type="entry name" value="COPPER TRANSPORT PROTEIN ATOX1-RELATED"/>
    <property type="match status" value="1"/>
</dbReference>
<dbReference type="InterPro" id="IPR036163">
    <property type="entry name" value="HMA_dom_sf"/>
</dbReference>
<dbReference type="InterPro" id="IPR006121">
    <property type="entry name" value="HMA_dom"/>
</dbReference>
<name>A0AAD4IPA6_PERFH</name>
<evidence type="ECO:0000256" key="1">
    <source>
        <dbReference type="ARBA" id="ARBA00004170"/>
    </source>
</evidence>
<dbReference type="Pfam" id="PF00403">
    <property type="entry name" value="HMA"/>
    <property type="match status" value="1"/>
</dbReference>
<comment type="subcellular location">
    <subcellularLocation>
        <location evidence="1">Membrane</location>
        <topology evidence="1">Peripheral membrane protein</topology>
    </subcellularLocation>
</comment>
<dbReference type="CDD" id="cd00371">
    <property type="entry name" value="HMA"/>
    <property type="match status" value="1"/>
</dbReference>
<evidence type="ECO:0000313" key="5">
    <source>
        <dbReference type="Proteomes" id="UP001190926"/>
    </source>
</evidence>
<keyword evidence="5" id="KW-1185">Reference proteome</keyword>
<dbReference type="GO" id="GO:0009626">
    <property type="term" value="P:plant-type hypersensitive response"/>
    <property type="evidence" value="ECO:0007669"/>
    <property type="project" value="UniProtKB-KW"/>
</dbReference>
<dbReference type="GO" id="GO:0046872">
    <property type="term" value="F:metal ion binding"/>
    <property type="evidence" value="ECO:0007669"/>
    <property type="project" value="UniProtKB-KW"/>
</dbReference>
<accession>A0AAD4IPA6</accession>
<dbReference type="EMBL" id="SDAM02029562">
    <property type="protein sequence ID" value="KAH6756250.1"/>
    <property type="molecule type" value="Genomic_DNA"/>
</dbReference>
<dbReference type="SUPFAM" id="SSF55008">
    <property type="entry name" value="HMA, heavy metal-associated domain"/>
    <property type="match status" value="1"/>
</dbReference>
<dbReference type="GO" id="GO:0016020">
    <property type="term" value="C:membrane"/>
    <property type="evidence" value="ECO:0007669"/>
    <property type="project" value="UniProtKB-SubCell"/>
</dbReference>
<dbReference type="PROSITE" id="PS50846">
    <property type="entry name" value="HMA_2"/>
    <property type="match status" value="1"/>
</dbReference>
<dbReference type="PANTHER" id="PTHR22814:SF305">
    <property type="entry name" value="HEAVY METAL TRANSPORT_DETOXIFICATION SUPERFAMILY PROTEIN"/>
    <property type="match status" value="1"/>
</dbReference>
<dbReference type="Proteomes" id="UP001190926">
    <property type="component" value="Unassembled WGS sequence"/>
</dbReference>